<dbReference type="GO" id="GO:0016491">
    <property type="term" value="F:oxidoreductase activity"/>
    <property type="evidence" value="ECO:0007669"/>
    <property type="project" value="InterPro"/>
</dbReference>
<protein>
    <submittedName>
        <fullName evidence="2 3">Peptide maturation dehydrogenase</fullName>
    </submittedName>
</protein>
<dbReference type="RefSeq" id="WP_104543753.1">
    <property type="nucleotide sequence ID" value="NZ_JBJGBS010000102.1"/>
</dbReference>
<dbReference type="EMBL" id="MDEC01000038">
    <property type="protein sequence ID" value="PPU58754.1"/>
    <property type="molecule type" value="Genomic_DNA"/>
</dbReference>
<dbReference type="SUPFAM" id="SSF55469">
    <property type="entry name" value="FMN-dependent nitroreductase-like"/>
    <property type="match status" value="1"/>
</dbReference>
<dbReference type="OrthoDB" id="3723182at2"/>
<evidence type="ECO:0000259" key="1">
    <source>
        <dbReference type="Pfam" id="PF00881"/>
    </source>
</evidence>
<feature type="domain" description="Nitroreductase" evidence="1">
    <location>
        <begin position="176"/>
        <end position="365"/>
    </location>
</feature>
<dbReference type="Proteomes" id="UP000237872">
    <property type="component" value="Unassembled WGS sequence"/>
</dbReference>
<reference evidence="3 4" key="1">
    <citation type="submission" date="2016-08" db="EMBL/GenBank/DDBJ databases">
        <authorList>
            <person name="Seilhamer J.J."/>
        </authorList>
    </citation>
    <scope>NUCLEOTIDE SEQUENCE [LARGE SCALE GENOMIC DNA]</scope>
    <source>
        <strain evidence="3 4">CFBP4690</strain>
    </source>
</reference>
<dbReference type="InterPro" id="IPR030965">
    <property type="entry name" value="SagB-rel_DH_2"/>
</dbReference>
<evidence type="ECO:0000313" key="5">
    <source>
        <dbReference type="Proteomes" id="UP001637990"/>
    </source>
</evidence>
<reference evidence="2 5" key="2">
    <citation type="submission" date="2024-11" db="EMBL/GenBank/DDBJ databases">
        <title>Genome sequencing of Xanthomonas codiaei.</title>
        <authorList>
            <person name="Studholme D.J."/>
        </authorList>
    </citation>
    <scope>NUCLEOTIDE SEQUENCE [LARGE SCALE GENOMIC DNA]</scope>
    <source>
        <strain evidence="2 5">NCPPB 4350</strain>
    </source>
</reference>
<dbReference type="Gene3D" id="3.40.109.10">
    <property type="entry name" value="NADH Oxidase"/>
    <property type="match status" value="1"/>
</dbReference>
<dbReference type="InterPro" id="IPR052544">
    <property type="entry name" value="Bacteriocin_Proc_Enz"/>
</dbReference>
<dbReference type="InterPro" id="IPR029479">
    <property type="entry name" value="Nitroreductase"/>
</dbReference>
<evidence type="ECO:0000313" key="4">
    <source>
        <dbReference type="Proteomes" id="UP000237872"/>
    </source>
</evidence>
<sequence length="386" mass="42280">MRVRRCAVVYVEPRERIGIDLLDLCAGGAGASRTREWVALAPHLGAECVLTDDEMLALGRSSPSQWQPPGLVGEPVVVQSLLDQGLLLADGPGRNPAHDRDQMQRRSQWHPLAATYHAFTRWDNVDSAQAAKDAGAETSAALLKAFGPPPPEQVVRGRPGRIALTRGGDGYLDKLLRQRTTCRNFDADRQMEFADFSKVIERAFAANAVLQADADTVFLKRSSPSGGGLHPLDAYLIVRNVSGITDGLYHYLPIDHALEPLHVETSNLQDVALTIVAGQDWFSGAQVIVALCPRYYRNFWKYRVHAKAYRALNLEAGHFSQTLYLAATEVGLGAFVTCAINEVQVEALIGLEPIMEGVLAVCGFGIRADLMQTMELDPNNEVWACH</sequence>
<evidence type="ECO:0000313" key="2">
    <source>
        <dbReference type="EMBL" id="MFO3706620.1"/>
    </source>
</evidence>
<gene>
    <name evidence="2" type="ORF">ACI6Q5_16955</name>
    <name evidence="3" type="ORF">XcodCFBP4690_19785</name>
</gene>
<dbReference type="Proteomes" id="UP001637990">
    <property type="component" value="Unassembled WGS sequence"/>
</dbReference>
<dbReference type="PANTHER" id="PTHR43745">
    <property type="entry name" value="NITROREDUCTASE MJ1384-RELATED"/>
    <property type="match status" value="1"/>
</dbReference>
<dbReference type="PANTHER" id="PTHR43745:SF2">
    <property type="entry name" value="NITROREDUCTASE MJ1384-RELATED"/>
    <property type="match status" value="1"/>
</dbReference>
<dbReference type="CDD" id="cd02142">
    <property type="entry name" value="McbC_SagB-like_oxidoreductase"/>
    <property type="match status" value="1"/>
</dbReference>
<keyword evidence="5" id="KW-1185">Reference proteome</keyword>
<dbReference type="EMBL" id="JBJGBS010000102">
    <property type="protein sequence ID" value="MFO3706620.1"/>
    <property type="molecule type" value="Genomic_DNA"/>
</dbReference>
<name>A0A2S7CB13_9XANT</name>
<comment type="caution">
    <text evidence="3">The sequence shown here is derived from an EMBL/GenBank/DDBJ whole genome shotgun (WGS) entry which is preliminary data.</text>
</comment>
<dbReference type="InterPro" id="IPR000415">
    <property type="entry name" value="Nitroreductase-like"/>
</dbReference>
<dbReference type="Pfam" id="PF00881">
    <property type="entry name" value="Nitroreductase"/>
    <property type="match status" value="1"/>
</dbReference>
<dbReference type="InterPro" id="IPR020051">
    <property type="entry name" value="SagB-type_dehydrogenase"/>
</dbReference>
<dbReference type="AlphaFoldDB" id="A0A2S7CB13"/>
<accession>A0A2S7CB13</accession>
<dbReference type="NCBIfam" id="TIGR03605">
    <property type="entry name" value="antibiot_sagB"/>
    <property type="match status" value="1"/>
</dbReference>
<proteinExistence type="predicted"/>
<dbReference type="NCBIfam" id="TIGR04511">
    <property type="entry name" value="SagB_rel_DH_2"/>
    <property type="match status" value="1"/>
</dbReference>
<evidence type="ECO:0000313" key="3">
    <source>
        <dbReference type="EMBL" id="PPU58754.1"/>
    </source>
</evidence>
<organism evidence="3 4">
    <name type="scientific">Xanthomonas codiaei</name>
    <dbReference type="NCBI Taxonomy" id="56463"/>
    <lineage>
        <taxon>Bacteria</taxon>
        <taxon>Pseudomonadati</taxon>
        <taxon>Pseudomonadota</taxon>
        <taxon>Gammaproteobacteria</taxon>
        <taxon>Lysobacterales</taxon>
        <taxon>Lysobacteraceae</taxon>
        <taxon>Xanthomonas</taxon>
    </lineage>
</organism>